<feature type="compositionally biased region" description="Basic and acidic residues" evidence="1">
    <location>
        <begin position="841"/>
        <end position="854"/>
    </location>
</feature>
<feature type="compositionally biased region" description="Basic and acidic residues" evidence="1">
    <location>
        <begin position="861"/>
        <end position="876"/>
    </location>
</feature>
<proteinExistence type="predicted"/>
<evidence type="ECO:0000313" key="3">
    <source>
        <dbReference type="Proteomes" id="UP000574390"/>
    </source>
</evidence>
<accession>A0A7J6QIE7</accession>
<dbReference type="AlphaFoldDB" id="A0A7J6QIE7"/>
<name>A0A7J6QIE7_PEROL</name>
<feature type="region of interest" description="Disordered" evidence="1">
    <location>
        <begin position="230"/>
        <end position="296"/>
    </location>
</feature>
<comment type="caution">
    <text evidence="2">The sequence shown here is derived from an EMBL/GenBank/DDBJ whole genome shotgun (WGS) entry which is preliminary data.</text>
</comment>
<feature type="region of interest" description="Disordered" evidence="1">
    <location>
        <begin position="1016"/>
        <end position="1037"/>
    </location>
</feature>
<feature type="compositionally biased region" description="Basic and acidic residues" evidence="1">
    <location>
        <begin position="887"/>
        <end position="917"/>
    </location>
</feature>
<dbReference type="Proteomes" id="UP000574390">
    <property type="component" value="Unassembled WGS sequence"/>
</dbReference>
<organism evidence="2 3">
    <name type="scientific">Perkinsus olseni</name>
    <name type="common">Perkinsus atlanticus</name>
    <dbReference type="NCBI Taxonomy" id="32597"/>
    <lineage>
        <taxon>Eukaryota</taxon>
        <taxon>Sar</taxon>
        <taxon>Alveolata</taxon>
        <taxon>Perkinsozoa</taxon>
        <taxon>Perkinsea</taxon>
        <taxon>Perkinsida</taxon>
        <taxon>Perkinsidae</taxon>
        <taxon>Perkinsus</taxon>
    </lineage>
</organism>
<reference evidence="2 3" key="1">
    <citation type="submission" date="2020-04" db="EMBL/GenBank/DDBJ databases">
        <title>Perkinsus olseni comparative genomics.</title>
        <authorList>
            <person name="Bogema D.R."/>
        </authorList>
    </citation>
    <scope>NUCLEOTIDE SEQUENCE [LARGE SCALE GENOMIC DNA]</scope>
    <source>
        <strain evidence="2">ATCC PRA-205</strain>
    </source>
</reference>
<evidence type="ECO:0000256" key="1">
    <source>
        <dbReference type="SAM" id="MobiDB-lite"/>
    </source>
</evidence>
<feature type="compositionally biased region" description="Low complexity" evidence="1">
    <location>
        <begin position="918"/>
        <end position="934"/>
    </location>
</feature>
<dbReference type="EMBL" id="JABANM010029443">
    <property type="protein sequence ID" value="KAF4707997.1"/>
    <property type="molecule type" value="Genomic_DNA"/>
</dbReference>
<sequence>MSIYSYTRPRFILLGLASQRCTVGRQFIEWIRMHGDGSERGPEDFTSWSSTSPVLGDISESEIVILLRPWATDPLGLTNSAVKALNYFSLKEKDIALVHGLPFLARGRYRIQHSLYPHTPGEEIPATLANQKQPRVYAYDKVPQLMALSTLAKALGTTFYKRIEIGTKLVRSNREPPSEIFSEVAKEAFNRIHGSWRGSDLFETDCARSKVFARTLPSAKEFGYVGEGQPINTWRRTRDGTKDPKPVGLQQLEGVSGRRSRGTQEKENRDPKAGARRRTDSSRETEKAFEGEDRREEMLARVLRRERDKGSMDGGGRIRWSSSARPMGLVCLDFLPSVRGASPRAYTMYDRNAIAKILAETDKHLMEIGRGPPRSPGRELPSSLFGSFGAFSEAHRSFPRRSVTESPVPDSRPAKYDVSAAMSRQQEAIDALVHDLRGVKNAQAATSRDLLSELTVSTSALERKVLGELSSMRTEMESVRNDCRRQSIRVDGIADSAPTRRSVGDAEGRRGVTREEMSTVDRNLRVRLDSIEKALDAKLEGFQRAVEESILLRLADVEKRMGDISPKVDSSIEVVEGSLARVRGTVSSQEEAVGRLQREVEDRGRSEKEMLSLRDAVESLANGRVRREARIDALSSSLAALASQVGEQETKLGELVVETKRELTEVRRTATSVGPEFEKKLAAVLQRNVEKMRSTGTAGQGDKRVTLLEGKMAKVMDQLDLFDAIFERDGRKLDELWGNRGCEDVIALIEESLVQDRLKLAELWHRYTEEDGWEEGIERRVGRLEADERESIEKVRAVDEVAGVIEELRALRDDLRSVMGEVGELRGRAEAAERRLDEMMRSMKNFDRKTREVDGTSSVARTERSEAGSQKPDSDSSHPVVVDGTAEDTRTVSREREHPAQEVGKEADQSEPVDKGPEGAAEGSPSSASPGTPAVPRWSKGDELSGLSSDLDIPRAFNATDDVECSAGPDIGSSQAPILSDPVMGSHRGGDDDGVAESAGSDASYVKSKIIVELGTTEAAEEPAPVVQGSESGDEGRPWSLRAEVQLAPSHLVLAAQRELDVTVGSHSEVGSIPEDCPSPPPSDPDDDGPAAFTGAETRPTGVIAVDDIVKKNASHDDWDDDEEEFDY</sequence>
<feature type="region of interest" description="Disordered" evidence="1">
    <location>
        <begin position="1064"/>
        <end position="1101"/>
    </location>
</feature>
<feature type="region of interest" description="Disordered" evidence="1">
    <location>
        <begin position="841"/>
        <end position="1002"/>
    </location>
</feature>
<gene>
    <name evidence="2" type="ORF">FOZ62_017469</name>
</gene>
<feature type="compositionally biased region" description="Basic and acidic residues" evidence="1">
    <location>
        <begin position="236"/>
        <end position="245"/>
    </location>
</feature>
<evidence type="ECO:0000313" key="2">
    <source>
        <dbReference type="EMBL" id="KAF4707997.1"/>
    </source>
</evidence>
<protein>
    <submittedName>
        <fullName evidence="2">Uncharacterized protein</fullName>
    </submittedName>
</protein>
<feature type="compositionally biased region" description="Basic and acidic residues" evidence="1">
    <location>
        <begin position="262"/>
        <end position="296"/>
    </location>
</feature>